<dbReference type="RefSeq" id="WP_312640150.1">
    <property type="nucleotide sequence ID" value="NZ_CP116967.1"/>
</dbReference>
<dbReference type="GO" id="GO:0046872">
    <property type="term" value="F:metal ion binding"/>
    <property type="evidence" value="ECO:0007669"/>
    <property type="project" value="UniProtKB-KW"/>
</dbReference>
<evidence type="ECO:0000313" key="6">
    <source>
        <dbReference type="Proteomes" id="UP001302719"/>
    </source>
</evidence>
<keyword evidence="2" id="KW-0378">Hydrolase</keyword>
<dbReference type="GO" id="GO:0006020">
    <property type="term" value="P:inositol metabolic process"/>
    <property type="evidence" value="ECO:0007669"/>
    <property type="project" value="TreeGrafter"/>
</dbReference>
<dbReference type="AlphaFoldDB" id="A0AA96GAT6"/>
<evidence type="ECO:0000256" key="2">
    <source>
        <dbReference type="ARBA" id="ARBA00022801"/>
    </source>
</evidence>
<dbReference type="EMBL" id="CP116967">
    <property type="protein sequence ID" value="WNM56555.1"/>
    <property type="molecule type" value="Genomic_DNA"/>
</dbReference>
<evidence type="ECO:0000256" key="4">
    <source>
        <dbReference type="PIRSR" id="PIRSR600760-2"/>
    </source>
</evidence>
<feature type="binding site" evidence="4">
    <location>
        <position position="78"/>
    </location>
    <ligand>
        <name>Mg(2+)</name>
        <dbReference type="ChEBI" id="CHEBI:18420"/>
        <label>1</label>
        <note>catalytic</note>
    </ligand>
</feature>
<name>A0AA96GAT6_9BACT</name>
<sequence>MMYKGLPNNQLTQLLQTAVQAAHVAAVPIRAYFEKQDFRIREKSDGSPVTQADQEGEALIRSHLLSNAAIGPLDILGEEEGLQGTGTRWQWVVDPIDGTRSFIHGIPLFGTIIALVDAREQFPVLGVIHLPMLGLTYAAARGQGITRQGKALHLPEDLPIEKAIIGVGDFAQFSSVNREADYHQLLRMSGYVRGYTDCFGHSLVISGALGAMVDPALNPWDILATQVLIEEAGGTAILRPSKVSGKVDAIFGNRLLVQHLTRELSF</sequence>
<organism evidence="5 6">
    <name type="scientific">Candidatus Nitrospira allomarina</name>
    <dbReference type="NCBI Taxonomy" id="3020900"/>
    <lineage>
        <taxon>Bacteria</taxon>
        <taxon>Pseudomonadati</taxon>
        <taxon>Nitrospirota</taxon>
        <taxon>Nitrospiria</taxon>
        <taxon>Nitrospirales</taxon>
        <taxon>Nitrospiraceae</taxon>
        <taxon>Nitrospira</taxon>
    </lineage>
</organism>
<accession>A0AA96GAT6</accession>
<gene>
    <name evidence="5" type="ORF">PP769_11240</name>
</gene>
<evidence type="ECO:0008006" key="7">
    <source>
        <dbReference type="Google" id="ProtNLM"/>
    </source>
</evidence>
<evidence type="ECO:0000256" key="3">
    <source>
        <dbReference type="ARBA" id="ARBA00022842"/>
    </source>
</evidence>
<evidence type="ECO:0000313" key="5">
    <source>
        <dbReference type="EMBL" id="WNM56555.1"/>
    </source>
</evidence>
<dbReference type="PROSITE" id="PS00629">
    <property type="entry name" value="IMP_1"/>
    <property type="match status" value="1"/>
</dbReference>
<dbReference type="GO" id="GO:0007165">
    <property type="term" value="P:signal transduction"/>
    <property type="evidence" value="ECO:0007669"/>
    <property type="project" value="TreeGrafter"/>
</dbReference>
<feature type="binding site" evidence="4">
    <location>
        <position position="97"/>
    </location>
    <ligand>
        <name>Mg(2+)</name>
        <dbReference type="ChEBI" id="CHEBI:18420"/>
        <label>1</label>
        <note>catalytic</note>
    </ligand>
</feature>
<comment type="cofactor">
    <cofactor evidence="4">
        <name>Mg(2+)</name>
        <dbReference type="ChEBI" id="CHEBI:18420"/>
    </cofactor>
</comment>
<dbReference type="Proteomes" id="UP001302719">
    <property type="component" value="Chromosome"/>
</dbReference>
<reference evidence="5 6" key="1">
    <citation type="submission" date="2023-01" db="EMBL/GenBank/DDBJ databases">
        <title>Cultivation and genomic characterization of new, ubiquitous marine nitrite-oxidizing bacteria from the Nitrospirales.</title>
        <authorList>
            <person name="Mueller A.J."/>
            <person name="Daebeler A."/>
            <person name="Herbold C.W."/>
            <person name="Kirkegaard R.H."/>
            <person name="Daims H."/>
        </authorList>
    </citation>
    <scope>NUCLEOTIDE SEQUENCE [LARGE SCALE GENOMIC DNA]</scope>
    <source>
        <strain evidence="5 6">VA</strain>
    </source>
</reference>
<keyword evidence="1 4" id="KW-0479">Metal-binding</keyword>
<dbReference type="Gene3D" id="3.30.540.10">
    <property type="entry name" value="Fructose-1,6-Bisphosphatase, subunit A, domain 1"/>
    <property type="match status" value="1"/>
</dbReference>
<feature type="binding site" evidence="4">
    <location>
        <position position="96"/>
    </location>
    <ligand>
        <name>Mg(2+)</name>
        <dbReference type="ChEBI" id="CHEBI:18420"/>
        <label>1</label>
        <note>catalytic</note>
    </ligand>
</feature>
<dbReference type="InterPro" id="IPR020583">
    <property type="entry name" value="Inositol_monoP_metal-BS"/>
</dbReference>
<protein>
    <recommendedName>
        <fullName evidence="7">Histidinol-phosphatase</fullName>
    </recommendedName>
</protein>
<dbReference type="PANTHER" id="PTHR20854">
    <property type="entry name" value="INOSITOL MONOPHOSPHATASE"/>
    <property type="match status" value="1"/>
</dbReference>
<feature type="binding site" evidence="4">
    <location>
        <position position="221"/>
    </location>
    <ligand>
        <name>Mg(2+)</name>
        <dbReference type="ChEBI" id="CHEBI:18420"/>
        <label>1</label>
        <note>catalytic</note>
    </ligand>
</feature>
<keyword evidence="3 4" id="KW-0460">Magnesium</keyword>
<dbReference type="Pfam" id="PF00459">
    <property type="entry name" value="Inositol_P"/>
    <property type="match status" value="1"/>
</dbReference>
<dbReference type="SUPFAM" id="SSF56655">
    <property type="entry name" value="Carbohydrate phosphatase"/>
    <property type="match status" value="1"/>
</dbReference>
<dbReference type="GO" id="GO:0008934">
    <property type="term" value="F:inositol monophosphate 1-phosphatase activity"/>
    <property type="evidence" value="ECO:0007669"/>
    <property type="project" value="TreeGrafter"/>
</dbReference>
<proteinExistence type="predicted"/>
<dbReference type="PRINTS" id="PR00377">
    <property type="entry name" value="IMPHPHTASES"/>
</dbReference>
<keyword evidence="6" id="KW-1185">Reference proteome</keyword>
<dbReference type="Gene3D" id="3.40.190.80">
    <property type="match status" value="1"/>
</dbReference>
<dbReference type="PANTHER" id="PTHR20854:SF4">
    <property type="entry name" value="INOSITOL-1-MONOPHOSPHATASE-RELATED"/>
    <property type="match status" value="1"/>
</dbReference>
<dbReference type="InterPro" id="IPR000760">
    <property type="entry name" value="Inositol_monophosphatase-like"/>
</dbReference>
<feature type="binding site" evidence="4">
    <location>
        <position position="94"/>
    </location>
    <ligand>
        <name>Mg(2+)</name>
        <dbReference type="ChEBI" id="CHEBI:18420"/>
        <label>1</label>
        <note>catalytic</note>
    </ligand>
</feature>
<evidence type="ECO:0000256" key="1">
    <source>
        <dbReference type="ARBA" id="ARBA00022723"/>
    </source>
</evidence>
<dbReference type="KEGG" id="nall:PP769_11240"/>